<comment type="caution">
    <text evidence="3">The sequence shown here is derived from an EMBL/GenBank/DDBJ whole genome shotgun (WGS) entry which is preliminary data.</text>
</comment>
<dbReference type="EMBL" id="CAJNOL010000714">
    <property type="protein sequence ID" value="CAF1175242.1"/>
    <property type="molecule type" value="Genomic_DNA"/>
</dbReference>
<evidence type="ECO:0000313" key="2">
    <source>
        <dbReference type="EMBL" id="CAF1158898.1"/>
    </source>
</evidence>
<dbReference type="AlphaFoldDB" id="A0A814UQD3"/>
<proteinExistence type="predicted"/>
<evidence type="ECO:0000313" key="1">
    <source>
        <dbReference type="EMBL" id="CAF0975419.1"/>
    </source>
</evidence>
<reference evidence="3" key="1">
    <citation type="submission" date="2021-02" db="EMBL/GenBank/DDBJ databases">
        <authorList>
            <person name="Nowell W R."/>
        </authorList>
    </citation>
    <scope>NUCLEOTIDE SEQUENCE</scope>
</reference>
<organism evidence="3 4">
    <name type="scientific">Rotaria sordida</name>
    <dbReference type="NCBI Taxonomy" id="392033"/>
    <lineage>
        <taxon>Eukaryota</taxon>
        <taxon>Metazoa</taxon>
        <taxon>Spiralia</taxon>
        <taxon>Gnathifera</taxon>
        <taxon>Rotifera</taxon>
        <taxon>Eurotatoria</taxon>
        <taxon>Bdelloidea</taxon>
        <taxon>Philodinida</taxon>
        <taxon>Philodinidae</taxon>
        <taxon>Rotaria</taxon>
    </lineage>
</organism>
<dbReference type="EMBL" id="CAJNOL010000667">
    <property type="protein sequence ID" value="CAF1158898.1"/>
    <property type="molecule type" value="Genomic_DNA"/>
</dbReference>
<dbReference type="EMBL" id="CAJNOH010000265">
    <property type="protein sequence ID" value="CAF0975419.1"/>
    <property type="molecule type" value="Genomic_DNA"/>
</dbReference>
<evidence type="ECO:0000313" key="3">
    <source>
        <dbReference type="EMBL" id="CAF1175242.1"/>
    </source>
</evidence>
<keyword evidence="4" id="KW-1185">Reference proteome</keyword>
<accession>A0A814UQD3</accession>
<gene>
    <name evidence="2" type="ORF">JXQ802_LOCUS22144</name>
    <name evidence="3" type="ORF">JXQ802_LOCUS23029</name>
    <name evidence="1" type="ORF">PYM288_LOCUS13333</name>
</gene>
<dbReference type="Proteomes" id="UP000663870">
    <property type="component" value="Unassembled WGS sequence"/>
</dbReference>
<sequence>MFSLINSITHCAQPYFPPQITFYTANDKVLYAVDEINQRAYQRYTISQSLYLQGFAMKHFPYAIPDSPQSKNYVQLSLSSPSNDCIYGTYWQYGGFYTTPFSFPVHWNYNWTSFHIGNYINFNYKMIHSENTSLKEDYWYADELCEVYTGEKFPCEEIYFVKNTEIPLRTTEVVRQGWDMMRQITTYRVVSIGEPDQRLFDNIPKNWAYDCNDTMLGIRYDPQMPTLKLNENITIQVWLPTPPHRVNNNDTVSIEWQPASFSECKDCVTWKPKRLSFDIENFNQKQILSVTRIKEGSVTLLPIFNGGGYDRATVGAYQIYIG</sequence>
<dbReference type="Proteomes" id="UP000663854">
    <property type="component" value="Unassembled WGS sequence"/>
</dbReference>
<evidence type="ECO:0000313" key="4">
    <source>
        <dbReference type="Proteomes" id="UP000663870"/>
    </source>
</evidence>
<protein>
    <submittedName>
        <fullName evidence="3">Uncharacterized protein</fullName>
    </submittedName>
</protein>
<name>A0A814UQD3_9BILA</name>